<name>A0A6C0EGF5_9ZZZZ</name>
<feature type="compositionally biased region" description="Polar residues" evidence="1">
    <location>
        <begin position="1"/>
        <end position="10"/>
    </location>
</feature>
<evidence type="ECO:0000256" key="1">
    <source>
        <dbReference type="SAM" id="MobiDB-lite"/>
    </source>
</evidence>
<reference evidence="2" key="1">
    <citation type="journal article" date="2020" name="Nature">
        <title>Giant virus diversity and host interactions through global metagenomics.</title>
        <authorList>
            <person name="Schulz F."/>
            <person name="Roux S."/>
            <person name="Paez-Espino D."/>
            <person name="Jungbluth S."/>
            <person name="Walsh D.A."/>
            <person name="Denef V.J."/>
            <person name="McMahon K.D."/>
            <person name="Konstantinidis K.T."/>
            <person name="Eloe-Fadrosh E.A."/>
            <person name="Kyrpides N.C."/>
            <person name="Woyke T."/>
        </authorList>
    </citation>
    <scope>NUCLEOTIDE SEQUENCE</scope>
    <source>
        <strain evidence="2">GVMAG-M-3300001348-25</strain>
    </source>
</reference>
<protein>
    <submittedName>
        <fullName evidence="2">Uncharacterized protein</fullName>
    </submittedName>
</protein>
<proteinExistence type="predicted"/>
<dbReference type="AlphaFoldDB" id="A0A6C0EGF5"/>
<sequence length="356" mass="41496">MSSTQKTISINPALFQMSGNKKTRKEKEKKEKQTQHSLMKPSTLKNKFIQKVKQHQQKKKEGGKKTEFKSEFEESIQYLSSLIEKDKKDKDVKQEIKHGDNLNKLEGFQEENFLREQVNIDLPKDLKKPETIFNRNSLKPLMDETKVPYGCLRNGSKPTYREWMQTRKRPFKQEPININEPIFANNEDNNKRQEKLKAVKSMFRGENEMKREPLRINVNEIEKNHLPEEPITIINSNNSMSVNNVSPIITKNPKIAVKKKITRKYVCGKNPKTRKIGVLIKDGEGRAKIIREKRNLSRRNINDVKKYLHNNGLLKVGTHAPKKILMDMYEACILTGKVLNINDKNHIHNFLNSNNA</sequence>
<evidence type="ECO:0000313" key="2">
    <source>
        <dbReference type="EMBL" id="QHT28266.1"/>
    </source>
</evidence>
<feature type="compositionally biased region" description="Basic residues" evidence="1">
    <location>
        <begin position="48"/>
        <end position="58"/>
    </location>
</feature>
<accession>A0A6C0EGF5</accession>
<organism evidence="2">
    <name type="scientific">viral metagenome</name>
    <dbReference type="NCBI Taxonomy" id="1070528"/>
    <lineage>
        <taxon>unclassified sequences</taxon>
        <taxon>metagenomes</taxon>
        <taxon>organismal metagenomes</taxon>
    </lineage>
</organism>
<feature type="compositionally biased region" description="Basic and acidic residues" evidence="1">
    <location>
        <begin position="25"/>
        <end position="34"/>
    </location>
</feature>
<feature type="region of interest" description="Disordered" evidence="1">
    <location>
        <begin position="1"/>
        <end position="67"/>
    </location>
</feature>
<dbReference type="EMBL" id="MN738854">
    <property type="protein sequence ID" value="QHT28266.1"/>
    <property type="molecule type" value="Genomic_DNA"/>
</dbReference>